<evidence type="ECO:0000256" key="5">
    <source>
        <dbReference type="ARBA" id="ARBA00022692"/>
    </source>
</evidence>
<sequence length="425" mass="43695">MFKLQENGTTVRTELLAGLTTYVTMVYIAFVNPTILAEAGMERGAVFVATCLAAAFGSALMGLYANFPIAMAPGMGLNAYFTYSVVKGLGVPWEAALAAVFASGVLFLLVSITPARQWIIDSISRSMKMAISVGIGLFLAVIGMKGAGLIAADPVTLVTLGDLKTPAVAIAVAAFILIAALDARRIHGAILIGIVAAYVAALLLGLAPFSGVASLPPPIAPVFLKMDLASLFDIGMAAVVLTLFFVVLFDNTGTILAVARAGGMMLPDGSVPRLERALVVDSTAAMAGAALGTSTTTSYIESAAGVNAGGRTGLVAVTVAILFLATLFFAPLAASIPAFATAPALIFVGCLMMAAAKDIEFDDPTEYLPAAVTIISMPLTFSIADGIAFGFIAYAGIKALAGRWAELRVAVVILAVLFVLRFALL</sequence>
<feature type="transmembrane region" description="Helical" evidence="9">
    <location>
        <begin position="336"/>
        <end position="355"/>
    </location>
</feature>
<dbReference type="EMBL" id="WMBQ01000001">
    <property type="protein sequence ID" value="MTD94048.1"/>
    <property type="molecule type" value="Genomic_DNA"/>
</dbReference>
<feature type="transmembrane region" description="Helical" evidence="9">
    <location>
        <begin position="163"/>
        <end position="181"/>
    </location>
</feature>
<feature type="transmembrane region" description="Helical" evidence="9">
    <location>
        <begin position="367"/>
        <end position="395"/>
    </location>
</feature>
<evidence type="ECO:0000256" key="8">
    <source>
        <dbReference type="PIRNR" id="PIRNR005353"/>
    </source>
</evidence>
<dbReference type="GO" id="GO:0005345">
    <property type="term" value="F:purine nucleobase transmembrane transporter activity"/>
    <property type="evidence" value="ECO:0007669"/>
    <property type="project" value="TreeGrafter"/>
</dbReference>
<keyword evidence="11" id="KW-1185">Reference proteome</keyword>
<dbReference type="GO" id="GO:0005886">
    <property type="term" value="C:plasma membrane"/>
    <property type="evidence" value="ECO:0007669"/>
    <property type="project" value="UniProtKB-SubCell"/>
</dbReference>
<comment type="subcellular location">
    <subcellularLocation>
        <location evidence="1 8">Cell membrane</location>
        <topology evidence="1 8">Multi-pass membrane protein</topology>
    </subcellularLocation>
</comment>
<feature type="transmembrane region" description="Helical" evidence="9">
    <location>
        <begin position="15"/>
        <end position="37"/>
    </location>
</feature>
<dbReference type="PANTHER" id="PTHR43337:SF1">
    <property type="entry name" value="XANTHINE_URACIL PERMEASE C887.17-RELATED"/>
    <property type="match status" value="1"/>
</dbReference>
<evidence type="ECO:0000256" key="1">
    <source>
        <dbReference type="ARBA" id="ARBA00004651"/>
    </source>
</evidence>
<dbReference type="InterPro" id="IPR006043">
    <property type="entry name" value="NCS2"/>
</dbReference>
<dbReference type="Pfam" id="PF00860">
    <property type="entry name" value="Xan_ur_permease"/>
    <property type="match status" value="1"/>
</dbReference>
<keyword evidence="6 8" id="KW-1133">Transmembrane helix</keyword>
<dbReference type="InterPro" id="IPR045018">
    <property type="entry name" value="Azg-like"/>
</dbReference>
<feature type="transmembrane region" description="Helical" evidence="9">
    <location>
        <begin position="91"/>
        <end position="110"/>
    </location>
</feature>
<feature type="transmembrane region" description="Helical" evidence="9">
    <location>
        <begin position="229"/>
        <end position="249"/>
    </location>
</feature>
<accession>A0A6I3KHW7</accession>
<dbReference type="PIRSF" id="PIRSF005353">
    <property type="entry name" value="PbuG"/>
    <property type="match status" value="1"/>
</dbReference>
<keyword evidence="4 8" id="KW-1003">Cell membrane</keyword>
<protein>
    <submittedName>
        <fullName evidence="10">NCS2 family permease</fullName>
    </submittedName>
</protein>
<evidence type="ECO:0000256" key="6">
    <source>
        <dbReference type="ARBA" id="ARBA00022989"/>
    </source>
</evidence>
<keyword evidence="3 8" id="KW-0813">Transport</keyword>
<evidence type="ECO:0000256" key="3">
    <source>
        <dbReference type="ARBA" id="ARBA00022448"/>
    </source>
</evidence>
<organism evidence="10 11">
    <name type="scientific">Hyphomicrobium album</name>
    <dbReference type="NCBI Taxonomy" id="2665159"/>
    <lineage>
        <taxon>Bacteria</taxon>
        <taxon>Pseudomonadati</taxon>
        <taxon>Pseudomonadota</taxon>
        <taxon>Alphaproteobacteria</taxon>
        <taxon>Hyphomicrobiales</taxon>
        <taxon>Hyphomicrobiaceae</taxon>
        <taxon>Hyphomicrobium</taxon>
    </lineage>
</organism>
<feature type="transmembrane region" description="Helical" evidence="9">
    <location>
        <begin position="188"/>
        <end position="209"/>
    </location>
</feature>
<evidence type="ECO:0000256" key="7">
    <source>
        <dbReference type="ARBA" id="ARBA00023136"/>
    </source>
</evidence>
<reference evidence="10 11" key="1">
    <citation type="submission" date="2019-11" db="EMBL/GenBank/DDBJ databases">
        <title>Identification of a novel strain.</title>
        <authorList>
            <person name="Xu Q."/>
            <person name="Wang G."/>
        </authorList>
    </citation>
    <scope>NUCLEOTIDE SEQUENCE [LARGE SCALE GENOMIC DNA]</scope>
    <source>
        <strain evidence="11">xq</strain>
    </source>
</reference>
<feature type="transmembrane region" description="Helical" evidence="9">
    <location>
        <begin position="130"/>
        <end position="151"/>
    </location>
</feature>
<evidence type="ECO:0000313" key="11">
    <source>
        <dbReference type="Proteomes" id="UP000440694"/>
    </source>
</evidence>
<dbReference type="Proteomes" id="UP000440694">
    <property type="component" value="Unassembled WGS sequence"/>
</dbReference>
<proteinExistence type="inferred from homology"/>
<feature type="transmembrane region" description="Helical" evidence="9">
    <location>
        <begin position="312"/>
        <end position="330"/>
    </location>
</feature>
<name>A0A6I3KHW7_9HYPH</name>
<dbReference type="AlphaFoldDB" id="A0A6I3KHW7"/>
<evidence type="ECO:0000313" key="10">
    <source>
        <dbReference type="EMBL" id="MTD94048.1"/>
    </source>
</evidence>
<evidence type="ECO:0000256" key="4">
    <source>
        <dbReference type="ARBA" id="ARBA00022475"/>
    </source>
</evidence>
<feature type="transmembrane region" description="Helical" evidence="9">
    <location>
        <begin position="44"/>
        <end position="71"/>
    </location>
</feature>
<evidence type="ECO:0000256" key="9">
    <source>
        <dbReference type="SAM" id="Phobius"/>
    </source>
</evidence>
<comment type="similarity">
    <text evidence="2 8">Belongs to the nucleobase:cation symporter-2 (NCS2) (TC 2.A.40) family. Azg-like subfamily.</text>
</comment>
<keyword evidence="7 8" id="KW-0472">Membrane</keyword>
<keyword evidence="5 8" id="KW-0812">Transmembrane</keyword>
<gene>
    <name evidence="10" type="ORF">GIW81_06820</name>
</gene>
<evidence type="ECO:0000256" key="2">
    <source>
        <dbReference type="ARBA" id="ARBA00005697"/>
    </source>
</evidence>
<dbReference type="InterPro" id="IPR026033">
    <property type="entry name" value="Azg-like_bact_archaea"/>
</dbReference>
<comment type="caution">
    <text evidence="10">The sequence shown here is derived from an EMBL/GenBank/DDBJ whole genome shotgun (WGS) entry which is preliminary data.</text>
</comment>
<dbReference type="RefSeq" id="WP_154738524.1">
    <property type="nucleotide sequence ID" value="NZ_WMBQ01000001.1"/>
</dbReference>
<feature type="transmembrane region" description="Helical" evidence="9">
    <location>
        <begin position="407"/>
        <end position="424"/>
    </location>
</feature>
<dbReference type="PANTHER" id="PTHR43337">
    <property type="entry name" value="XANTHINE/URACIL PERMEASE C887.17-RELATED"/>
    <property type="match status" value="1"/>
</dbReference>